<keyword evidence="2" id="KW-0812">Transmembrane</keyword>
<dbReference type="RefSeq" id="WP_196817754.1">
    <property type="nucleotide sequence ID" value="NZ_CP012850.1"/>
</dbReference>
<dbReference type="Proteomes" id="UP000058925">
    <property type="component" value="Chromosome"/>
</dbReference>
<sequence length="371" mass="40467">MSRIDYNKNVTNKDNTSLPDKNTDRSYRQGSKFLFIGLVLAIAPLIFMSSSMVYVHGNSNEFLAFGQSEGDKNVGTSSLPQPNNNDTLINVEASDALFEPAAGLSNVFGPGGLFPFDNFSCADALTCGVSAGENAEFIGTFEKGNTNNMTGFEATYTSPLTYGPHQIAGHEYKITLTDVNWNSPSASLPTEQPQFAALTNNVGFNQIQHGASNVDRSDVPQLSNMVFLYGHAQVTDITNGNNTIVAEDVFTHLMVGHVMNEQTFYQDLRDEALSPNFVFLFTINIPDDTELPGVGSLTAEQAQSYTPLASDQSLDNSPPIDYPVSIPEPRDETMGEIDEPGAQSTTWPVANKEQPLLFNFLVYQDTNIKVQ</sequence>
<evidence type="ECO:0000256" key="2">
    <source>
        <dbReference type="SAM" id="Phobius"/>
    </source>
</evidence>
<name>A0A654LY50_9ARCH</name>
<keyword evidence="4" id="KW-1185">Reference proteome</keyword>
<dbReference type="AlphaFoldDB" id="A0A654LY50"/>
<dbReference type="KEGG" id="taa:NMY3_01038"/>
<evidence type="ECO:0000313" key="3">
    <source>
        <dbReference type="EMBL" id="ALI35243.1"/>
    </source>
</evidence>
<dbReference type="EMBL" id="CP012850">
    <property type="protein sequence ID" value="ALI35243.1"/>
    <property type="molecule type" value="Genomic_DNA"/>
</dbReference>
<accession>A0A654LY50</accession>
<evidence type="ECO:0000256" key="1">
    <source>
        <dbReference type="SAM" id="MobiDB-lite"/>
    </source>
</evidence>
<organism evidence="3 4">
    <name type="scientific">Candidatus Nitrosocosmicus oleophilus</name>
    <dbReference type="NCBI Taxonomy" id="1353260"/>
    <lineage>
        <taxon>Archaea</taxon>
        <taxon>Nitrososphaerota</taxon>
        <taxon>Nitrososphaeria</taxon>
        <taxon>Nitrososphaerales</taxon>
        <taxon>Nitrososphaeraceae</taxon>
        <taxon>Candidatus Nitrosocosmicus</taxon>
    </lineage>
</organism>
<reference evidence="4" key="1">
    <citation type="submission" date="2015-10" db="EMBL/GenBank/DDBJ databases">
        <title>Niche specialization of a soil ammonia-oxidizing archaeon, Candidatus Nitrosocosmicus oleophilus.</title>
        <authorList>
            <person name="Jung M.-Y."/>
            <person name="Rhee S.-K."/>
        </authorList>
    </citation>
    <scope>NUCLEOTIDE SEQUENCE [LARGE SCALE GENOMIC DNA]</scope>
    <source>
        <strain evidence="4">MY3</strain>
    </source>
</reference>
<feature type="transmembrane region" description="Helical" evidence="2">
    <location>
        <begin position="33"/>
        <end position="55"/>
    </location>
</feature>
<feature type="compositionally biased region" description="Polar residues" evidence="1">
    <location>
        <begin position="8"/>
        <end position="20"/>
    </location>
</feature>
<dbReference type="GeneID" id="60421153"/>
<gene>
    <name evidence="3" type="ORF">NMY3_01038</name>
</gene>
<protein>
    <submittedName>
        <fullName evidence="3">Uncharacterized protein</fullName>
    </submittedName>
</protein>
<evidence type="ECO:0000313" key="4">
    <source>
        <dbReference type="Proteomes" id="UP000058925"/>
    </source>
</evidence>
<dbReference type="OrthoDB" id="8153at2157"/>
<proteinExistence type="predicted"/>
<keyword evidence="2" id="KW-1133">Transmembrane helix</keyword>
<feature type="region of interest" description="Disordered" evidence="1">
    <location>
        <begin position="1"/>
        <end position="23"/>
    </location>
</feature>
<keyword evidence="2" id="KW-0472">Membrane</keyword>